<keyword evidence="1" id="KW-1185">Reference proteome</keyword>
<proteinExistence type="predicted"/>
<reference evidence="2" key="1">
    <citation type="submission" date="2022-11" db="UniProtKB">
        <authorList>
            <consortium name="WormBaseParasite"/>
        </authorList>
    </citation>
    <scope>IDENTIFICATION</scope>
</reference>
<dbReference type="Proteomes" id="UP000887577">
    <property type="component" value="Unplaced"/>
</dbReference>
<dbReference type="WBParaSite" id="PSU_v2.g12058.t1">
    <property type="protein sequence ID" value="PSU_v2.g12058.t1"/>
    <property type="gene ID" value="PSU_v2.g12058"/>
</dbReference>
<organism evidence="1 2">
    <name type="scientific">Panagrolaimus superbus</name>
    <dbReference type="NCBI Taxonomy" id="310955"/>
    <lineage>
        <taxon>Eukaryota</taxon>
        <taxon>Metazoa</taxon>
        <taxon>Ecdysozoa</taxon>
        <taxon>Nematoda</taxon>
        <taxon>Chromadorea</taxon>
        <taxon>Rhabditida</taxon>
        <taxon>Tylenchina</taxon>
        <taxon>Panagrolaimomorpha</taxon>
        <taxon>Panagrolaimoidea</taxon>
        <taxon>Panagrolaimidae</taxon>
        <taxon>Panagrolaimus</taxon>
    </lineage>
</organism>
<protein>
    <submittedName>
        <fullName evidence="2">Uncharacterized protein</fullName>
    </submittedName>
</protein>
<accession>A0A914XYM9</accession>
<evidence type="ECO:0000313" key="1">
    <source>
        <dbReference type="Proteomes" id="UP000887577"/>
    </source>
</evidence>
<name>A0A914XYM9_9BILA</name>
<sequence>MSYVEGGINYGYNSSFERTYKLAQKLAFKKQEMFPEENFILRDSINALLVDVWPNVEFSKMDKVFLTDFISGFLFSLRFEIMIVFSVGNEIISEEQAEHIFDTKGDIICLF</sequence>
<dbReference type="AlphaFoldDB" id="A0A914XYM9"/>
<evidence type="ECO:0000313" key="2">
    <source>
        <dbReference type="WBParaSite" id="PSU_v2.g12058.t1"/>
    </source>
</evidence>